<dbReference type="GeneTree" id="ENSGT00940000155444"/>
<keyword evidence="7 10" id="KW-0560">Oxidoreductase</keyword>
<evidence type="ECO:0000256" key="8">
    <source>
        <dbReference type="ARBA" id="ARBA00023128"/>
    </source>
</evidence>
<evidence type="ECO:0000256" key="7">
    <source>
        <dbReference type="ARBA" id="ARBA00023002"/>
    </source>
</evidence>
<dbReference type="Proteomes" id="UP000314986">
    <property type="component" value="Unassembled WGS sequence"/>
</dbReference>
<evidence type="ECO:0000256" key="10">
    <source>
        <dbReference type="RuleBase" id="RU004475"/>
    </source>
</evidence>
<dbReference type="GO" id="GO:0016616">
    <property type="term" value="F:oxidoreductase activity, acting on the CH-OH group of donors, NAD or NADP as acceptor"/>
    <property type="evidence" value="ECO:0007669"/>
    <property type="project" value="InterPro"/>
</dbReference>
<feature type="domain" description="3-beta hydroxysteroid dehydrogenase/isomerase" evidence="11">
    <location>
        <begin position="9"/>
        <end position="290"/>
    </location>
</feature>
<dbReference type="InterPro" id="IPR002225">
    <property type="entry name" value="3Beta_OHSteriod_DH/Estase"/>
</dbReference>
<reference evidence="12 14" key="3">
    <citation type="journal article" date="2014" name="Nature">
        <title>Elephant shark genome provides unique insights into gnathostome evolution.</title>
        <authorList>
            <consortium name="International Elephant Shark Genome Sequencing Consortium"/>
            <person name="Venkatesh B."/>
            <person name="Lee A.P."/>
            <person name="Ravi V."/>
            <person name="Maurya A.K."/>
            <person name="Lian M.M."/>
            <person name="Swann J.B."/>
            <person name="Ohta Y."/>
            <person name="Flajnik M.F."/>
            <person name="Sutoh Y."/>
            <person name="Kasahara M."/>
            <person name="Hoon S."/>
            <person name="Gangu V."/>
            <person name="Roy S.W."/>
            <person name="Irimia M."/>
            <person name="Korzh V."/>
            <person name="Kondrychyn I."/>
            <person name="Lim Z.W."/>
            <person name="Tay B.H."/>
            <person name="Tohari S."/>
            <person name="Kong K.W."/>
            <person name="Ho S."/>
            <person name="Lorente-Galdos B."/>
            <person name="Quilez J."/>
            <person name="Marques-Bonet T."/>
            <person name="Raney B.J."/>
            <person name="Ingham P.W."/>
            <person name="Tay A."/>
            <person name="Hillier L.W."/>
            <person name="Minx P."/>
            <person name="Boehm T."/>
            <person name="Wilson R.K."/>
            <person name="Brenner S."/>
            <person name="Warren W.C."/>
        </authorList>
    </citation>
    <scope>NUCLEOTIDE SEQUENCE</scope>
    <source>
        <tissue evidence="12">Testis</tissue>
    </source>
</reference>
<reference evidence="14" key="2">
    <citation type="journal article" date="2007" name="PLoS Biol.">
        <title>Survey sequencing and comparative analysis of the elephant shark (Callorhinchus milii) genome.</title>
        <authorList>
            <person name="Venkatesh B."/>
            <person name="Kirkness E.F."/>
            <person name="Loh Y.H."/>
            <person name="Halpern A.L."/>
            <person name="Lee A.P."/>
            <person name="Johnson J."/>
            <person name="Dandona N."/>
            <person name="Viswanathan L.D."/>
            <person name="Tay A."/>
            <person name="Venter J.C."/>
            <person name="Strausberg R.L."/>
            <person name="Brenner S."/>
        </authorList>
    </citation>
    <scope>NUCLEOTIDE SEQUENCE [LARGE SCALE GENOMIC DNA]</scope>
</reference>
<dbReference type="AlphaFoldDB" id="V9KNF5"/>
<dbReference type="InterPro" id="IPR036291">
    <property type="entry name" value="NAD(P)-bd_dom_sf"/>
</dbReference>
<evidence type="ECO:0000256" key="2">
    <source>
        <dbReference type="ARBA" id="ARBA00004389"/>
    </source>
</evidence>
<keyword evidence="9" id="KW-0472">Membrane</keyword>
<dbReference type="PANTHER" id="PTHR43245">
    <property type="entry name" value="BIFUNCTIONAL POLYMYXIN RESISTANCE PROTEIN ARNA"/>
    <property type="match status" value="1"/>
</dbReference>
<comment type="similarity">
    <text evidence="3 10">Belongs to the 3-beta-HSD family.</text>
</comment>
<organism evidence="12">
    <name type="scientific">Callorhinchus milii</name>
    <name type="common">Ghost shark</name>
    <dbReference type="NCBI Taxonomy" id="7868"/>
    <lineage>
        <taxon>Eukaryota</taxon>
        <taxon>Metazoa</taxon>
        <taxon>Chordata</taxon>
        <taxon>Craniata</taxon>
        <taxon>Vertebrata</taxon>
        <taxon>Chondrichthyes</taxon>
        <taxon>Holocephali</taxon>
        <taxon>Chimaeriformes</taxon>
        <taxon>Callorhinchidae</taxon>
        <taxon>Callorhinchus</taxon>
    </lineage>
</organism>
<dbReference type="GO" id="GO:0006694">
    <property type="term" value="P:steroid biosynthetic process"/>
    <property type="evidence" value="ECO:0007669"/>
    <property type="project" value="InterPro"/>
</dbReference>
<dbReference type="SUPFAM" id="SSF51735">
    <property type="entry name" value="NAD(P)-binding Rossmann-fold domains"/>
    <property type="match status" value="1"/>
</dbReference>
<evidence type="ECO:0000256" key="9">
    <source>
        <dbReference type="ARBA" id="ARBA00023136"/>
    </source>
</evidence>
<dbReference type="Pfam" id="PF01073">
    <property type="entry name" value="3Beta_HSD"/>
    <property type="match status" value="1"/>
</dbReference>
<gene>
    <name evidence="13" type="primary">hsd3b1</name>
</gene>
<dbReference type="EMBL" id="JW867289">
    <property type="protein sequence ID" value="AFO99806.1"/>
    <property type="molecule type" value="mRNA"/>
</dbReference>
<evidence type="ECO:0000313" key="14">
    <source>
        <dbReference type="Proteomes" id="UP000314986"/>
    </source>
</evidence>
<proteinExistence type="evidence at transcript level"/>
<dbReference type="STRING" id="7868.ENSCMIP00000003922"/>
<keyword evidence="5" id="KW-0256">Endoplasmic reticulum</keyword>
<name>V9KNF5_CALMI</name>
<dbReference type="KEGG" id="cmk:103180179"/>
<accession>V9KNF5</accession>
<keyword evidence="8" id="KW-0496">Mitochondrion</keyword>
<keyword evidence="14" id="KW-1185">Reference proteome</keyword>
<dbReference type="GeneID" id="103180179"/>
<dbReference type="Ensembl" id="ENSCMIT00000004069.1">
    <property type="protein sequence ID" value="ENSCMIP00000003922.1"/>
    <property type="gene ID" value="ENSCMIG00000002339.1"/>
</dbReference>
<evidence type="ECO:0000256" key="5">
    <source>
        <dbReference type="ARBA" id="ARBA00022824"/>
    </source>
</evidence>
<dbReference type="OrthoDB" id="1925334at2759"/>
<dbReference type="OMA" id="GGKFYFV"/>
<evidence type="ECO:0000256" key="1">
    <source>
        <dbReference type="ARBA" id="ARBA00004304"/>
    </source>
</evidence>
<dbReference type="GO" id="GO:0005789">
    <property type="term" value="C:endoplasmic reticulum membrane"/>
    <property type="evidence" value="ECO:0007669"/>
    <property type="project" value="UniProtKB-SubCell"/>
</dbReference>
<evidence type="ECO:0000259" key="11">
    <source>
        <dbReference type="Pfam" id="PF01073"/>
    </source>
</evidence>
<reference evidence="13" key="4">
    <citation type="submission" date="2025-05" db="UniProtKB">
        <authorList>
            <consortium name="Ensembl"/>
        </authorList>
    </citation>
    <scope>IDENTIFICATION</scope>
</reference>
<dbReference type="GO" id="GO:0031966">
    <property type="term" value="C:mitochondrial membrane"/>
    <property type="evidence" value="ECO:0007669"/>
    <property type="project" value="UniProtKB-SubCell"/>
</dbReference>
<dbReference type="InterPro" id="IPR050177">
    <property type="entry name" value="Lipid_A_modif_metabolic_enz"/>
</dbReference>
<protein>
    <submittedName>
        <fullName evidence="12">3 beta-hydroxysteroid dehydrogenase</fullName>
    </submittedName>
    <submittedName>
        <fullName evidence="13">Hydroxy-delta-5-steroid dehydrogenase, 3 beta- and steroid delta-isomerase 2</fullName>
    </submittedName>
</protein>
<keyword evidence="6" id="KW-1133">Transmembrane helix</keyword>
<evidence type="ECO:0000256" key="3">
    <source>
        <dbReference type="ARBA" id="ARBA00009219"/>
    </source>
</evidence>
<evidence type="ECO:0000256" key="6">
    <source>
        <dbReference type="ARBA" id="ARBA00022989"/>
    </source>
</evidence>
<dbReference type="RefSeq" id="XP_007894069.1">
    <property type="nucleotide sequence ID" value="XM_007895878.2"/>
</dbReference>
<evidence type="ECO:0000313" key="13">
    <source>
        <dbReference type="Ensembl" id="ENSCMIP00000003922.1"/>
    </source>
</evidence>
<dbReference type="FunFam" id="3.40.50.720:FF:000220">
    <property type="entry name" value="3 beta-hydroxysteroid dehydrogenase/Delta 5--&gt;4-isomerase type 1"/>
    <property type="match status" value="1"/>
</dbReference>
<dbReference type="PANTHER" id="PTHR43245:SF51">
    <property type="entry name" value="SHORT CHAIN DEHYDROGENASE_REDUCTASE FAMILY 42E, MEMBER 2"/>
    <property type="match status" value="1"/>
</dbReference>
<keyword evidence="4" id="KW-0812">Transmembrane</keyword>
<evidence type="ECO:0000313" key="12">
    <source>
        <dbReference type="EMBL" id="AFO99806.1"/>
    </source>
</evidence>
<comment type="subcellular location">
    <subcellularLocation>
        <location evidence="2">Endoplasmic reticulum membrane</location>
        <topology evidence="2">Single-pass membrane protein</topology>
    </subcellularLocation>
    <subcellularLocation>
        <location evidence="1">Mitochondrion membrane</location>
        <topology evidence="1">Single-pass membrane protein</topology>
    </subcellularLocation>
</comment>
<dbReference type="Gene3D" id="3.40.50.720">
    <property type="entry name" value="NAD(P)-binding Rossmann-like Domain"/>
    <property type="match status" value="1"/>
</dbReference>
<reference evidence="14" key="1">
    <citation type="journal article" date="2006" name="Science">
        <title>Ancient noncoding elements conserved in the human genome.</title>
        <authorList>
            <person name="Venkatesh B."/>
            <person name="Kirkness E.F."/>
            <person name="Loh Y.H."/>
            <person name="Halpern A.L."/>
            <person name="Lee A.P."/>
            <person name="Johnson J."/>
            <person name="Dandona N."/>
            <person name="Viswanathan L.D."/>
            <person name="Tay A."/>
            <person name="Venter J.C."/>
            <person name="Strausberg R.L."/>
            <person name="Brenner S."/>
        </authorList>
    </citation>
    <scope>NUCLEOTIDE SEQUENCE [LARGE SCALE GENOMIC DNA]</scope>
</reference>
<sequence length="383" mass="44291">MQRCGDVYLVTGGNGFLGQQIVKLLMKEMENLAEVRILDKLMNQDFVQFLEGAGYSEHLHFFKGDLRNKELVQRACRGVTCVIHSASVIDVWGYISKEEIESINVEGTRLLLETCLQQNVKSFIYTSTVEVMGPNSRGDPIRNGDEDTIYPITLKFEYSKTKHRAEQLTLRSNGWLLPNGEKMITCALRPMYIYGEMSRFLVQHLDEAINNGDVLVRSSKKEALVNPVYVGNVAWAHVLVAKAFKDPENIVGGQFYYITDDTTYMSYSDFNYKLMKPLGIQIESHLKMPLILTYFIAFIQEVFQFLMSPFFKYTPKIPRQLITMLNTEFTFSSHKAYKDFGYTPRYSWEEARQRTTAWLESILQERRDVVKKKQQPCSPKHPK</sequence>
<evidence type="ECO:0000256" key="4">
    <source>
        <dbReference type="ARBA" id="ARBA00022692"/>
    </source>
</evidence>